<dbReference type="EMBL" id="MU151205">
    <property type="protein sequence ID" value="KAF9447317.1"/>
    <property type="molecule type" value="Genomic_DNA"/>
</dbReference>
<name>A0A9P5X9R5_9AGAR</name>
<sequence length="152" mass="17397">MHNSSVRNFKCNLCRMTIKTASAMVVHLESECPNISHHTMTKHAHEPVQPRIEVLPCKGPCCSVCGCQLLTSNQMPFSFKKLRCLICWKNFGTPRELGVHMKSTPGHQGILFRCAGCEAKFRRIRQMLWETRIKDKHLDKAKSLLLMGYLEV</sequence>
<keyword evidence="2" id="KW-1185">Reference proteome</keyword>
<dbReference type="AlphaFoldDB" id="A0A9P5X9R5"/>
<protein>
    <recommendedName>
        <fullName evidence="3">C2H2-type domain-containing protein</fullName>
    </recommendedName>
</protein>
<evidence type="ECO:0000313" key="1">
    <source>
        <dbReference type="EMBL" id="KAF9447317.1"/>
    </source>
</evidence>
<dbReference type="Proteomes" id="UP000807342">
    <property type="component" value="Unassembled WGS sequence"/>
</dbReference>
<reference evidence="1" key="1">
    <citation type="submission" date="2020-11" db="EMBL/GenBank/DDBJ databases">
        <authorList>
            <consortium name="DOE Joint Genome Institute"/>
            <person name="Ahrendt S."/>
            <person name="Riley R."/>
            <person name="Andreopoulos W."/>
            <person name="Labutti K."/>
            <person name="Pangilinan J."/>
            <person name="Ruiz-Duenas F.J."/>
            <person name="Barrasa J.M."/>
            <person name="Sanchez-Garcia M."/>
            <person name="Camarero S."/>
            <person name="Miyauchi S."/>
            <person name="Serrano A."/>
            <person name="Linde D."/>
            <person name="Babiker R."/>
            <person name="Drula E."/>
            <person name="Ayuso-Fernandez I."/>
            <person name="Pacheco R."/>
            <person name="Padilla G."/>
            <person name="Ferreira P."/>
            <person name="Barriuso J."/>
            <person name="Kellner H."/>
            <person name="Castanera R."/>
            <person name="Alfaro M."/>
            <person name="Ramirez L."/>
            <person name="Pisabarro A.G."/>
            <person name="Kuo A."/>
            <person name="Tritt A."/>
            <person name="Lipzen A."/>
            <person name="He G."/>
            <person name="Yan M."/>
            <person name="Ng V."/>
            <person name="Cullen D."/>
            <person name="Martin F."/>
            <person name="Rosso M.-N."/>
            <person name="Henrissat B."/>
            <person name="Hibbett D."/>
            <person name="Martinez A.T."/>
            <person name="Grigoriev I.V."/>
        </authorList>
    </citation>
    <scope>NUCLEOTIDE SEQUENCE</scope>
    <source>
        <strain evidence="1">MF-IS2</strain>
    </source>
</reference>
<proteinExistence type="predicted"/>
<accession>A0A9P5X9R5</accession>
<dbReference type="Gene3D" id="3.30.160.60">
    <property type="entry name" value="Classic Zinc Finger"/>
    <property type="match status" value="1"/>
</dbReference>
<dbReference type="OrthoDB" id="3437960at2759"/>
<organism evidence="1 2">
    <name type="scientific">Macrolepiota fuliginosa MF-IS2</name>
    <dbReference type="NCBI Taxonomy" id="1400762"/>
    <lineage>
        <taxon>Eukaryota</taxon>
        <taxon>Fungi</taxon>
        <taxon>Dikarya</taxon>
        <taxon>Basidiomycota</taxon>
        <taxon>Agaricomycotina</taxon>
        <taxon>Agaricomycetes</taxon>
        <taxon>Agaricomycetidae</taxon>
        <taxon>Agaricales</taxon>
        <taxon>Agaricineae</taxon>
        <taxon>Agaricaceae</taxon>
        <taxon>Macrolepiota</taxon>
    </lineage>
</organism>
<evidence type="ECO:0000313" key="2">
    <source>
        <dbReference type="Proteomes" id="UP000807342"/>
    </source>
</evidence>
<evidence type="ECO:0008006" key="3">
    <source>
        <dbReference type="Google" id="ProtNLM"/>
    </source>
</evidence>
<gene>
    <name evidence="1" type="ORF">P691DRAFT_126986</name>
</gene>
<comment type="caution">
    <text evidence="1">The sequence shown here is derived from an EMBL/GenBank/DDBJ whole genome shotgun (WGS) entry which is preliminary data.</text>
</comment>